<keyword evidence="6" id="KW-0238">DNA-binding</keyword>
<evidence type="ECO:0000256" key="6">
    <source>
        <dbReference type="ARBA" id="ARBA00023125"/>
    </source>
</evidence>
<dbReference type="InterPro" id="IPR018060">
    <property type="entry name" value="HTH_AraC"/>
</dbReference>
<organism evidence="11 12">
    <name type="scientific">Cohnella endophytica</name>
    <dbReference type="NCBI Taxonomy" id="2419778"/>
    <lineage>
        <taxon>Bacteria</taxon>
        <taxon>Bacillati</taxon>
        <taxon>Bacillota</taxon>
        <taxon>Bacilli</taxon>
        <taxon>Bacillales</taxon>
        <taxon>Paenibacillaceae</taxon>
        <taxon>Cohnella</taxon>
    </lineage>
</organism>
<dbReference type="AlphaFoldDB" id="A0A494XZE4"/>
<dbReference type="SMART" id="SM00342">
    <property type="entry name" value="HTH_ARAC"/>
    <property type="match status" value="1"/>
</dbReference>
<dbReference type="Pfam" id="PF17853">
    <property type="entry name" value="GGDEF_2"/>
    <property type="match status" value="1"/>
</dbReference>
<evidence type="ECO:0000259" key="9">
    <source>
        <dbReference type="PROSITE" id="PS01124"/>
    </source>
</evidence>
<gene>
    <name evidence="11" type="ORF">D7Z26_13740</name>
</gene>
<evidence type="ECO:0000256" key="1">
    <source>
        <dbReference type="ARBA" id="ARBA00004496"/>
    </source>
</evidence>
<sequence>MYKIILVDDEADVREGVLREIDWTENGFQVIDVAENGREALDMVERNVPDLIVTDIRMPFMDGLQLSEHLRRVYPTVKIIILTGFDEFEYARNAIHLDIEEYVLKPFSAGDLLDSLAKVKNRLDAELAEKANVGSLHEYYRRSVPVLRELFLTSLVTRTITSAEIREKMEHYDLKLEGNYYTISVIQLDRPIMQPESGDSNRAHDRLDFELQTFAVRNIVEELASRRGKPSAYVFQHNDCVVLYEISLAADPDKFRGESMVLLEEIRSNVAKYVKCTVTIGTGALTDRLSEVKYAYADALTALDYRILIGSNRIIAIEDVESRPKSPVRFDELQAQAFLRCLKVGSYVELESISESLFAPLIAAGSTCSYRDAQIFLLQIVTTMLKVLQEKHQNTDVGWLNEILQFQCLQDAKDWVVKTCTSIMNRIESDRQSTYHALVDKAREYTKLHYADNDISIAKLCSYLHISAGYFSGIFKRETKLTYVNYLLNVRMEAAKELLLTTDLKAFEIADRVGYADPNYFSFSFKKQVGMSPKDFRSRARGEL</sequence>
<dbReference type="RefSeq" id="WP_120977514.1">
    <property type="nucleotide sequence ID" value="NZ_RBZM01000005.1"/>
</dbReference>
<name>A0A494XZE4_9BACL</name>
<dbReference type="InterPro" id="IPR009057">
    <property type="entry name" value="Homeodomain-like_sf"/>
</dbReference>
<feature type="modified residue" description="4-aspartylphosphate" evidence="8">
    <location>
        <position position="55"/>
    </location>
</feature>
<dbReference type="InterPro" id="IPR001789">
    <property type="entry name" value="Sig_transdc_resp-reg_receiver"/>
</dbReference>
<protein>
    <submittedName>
        <fullName evidence="11">Response regulator</fullName>
    </submittedName>
</protein>
<evidence type="ECO:0000256" key="7">
    <source>
        <dbReference type="ARBA" id="ARBA00023163"/>
    </source>
</evidence>
<feature type="domain" description="Response regulatory" evidence="10">
    <location>
        <begin position="3"/>
        <end position="120"/>
    </location>
</feature>
<dbReference type="Pfam" id="PF12833">
    <property type="entry name" value="HTH_18"/>
    <property type="match status" value="1"/>
</dbReference>
<dbReference type="SUPFAM" id="SSF46689">
    <property type="entry name" value="Homeodomain-like"/>
    <property type="match status" value="1"/>
</dbReference>
<dbReference type="GO" id="GO:0043565">
    <property type="term" value="F:sequence-specific DNA binding"/>
    <property type="evidence" value="ECO:0007669"/>
    <property type="project" value="InterPro"/>
</dbReference>
<feature type="domain" description="HTH araC/xylS-type" evidence="9">
    <location>
        <begin position="440"/>
        <end position="539"/>
    </location>
</feature>
<dbReference type="PANTHER" id="PTHR42713:SF3">
    <property type="entry name" value="TRANSCRIPTIONAL REGULATORY PROTEIN HPTR"/>
    <property type="match status" value="1"/>
</dbReference>
<dbReference type="InterPro" id="IPR020449">
    <property type="entry name" value="Tscrpt_reg_AraC-type_HTH"/>
</dbReference>
<dbReference type="GO" id="GO:0000160">
    <property type="term" value="P:phosphorelay signal transduction system"/>
    <property type="evidence" value="ECO:0007669"/>
    <property type="project" value="UniProtKB-KW"/>
</dbReference>
<dbReference type="SUPFAM" id="SSF52172">
    <property type="entry name" value="CheY-like"/>
    <property type="match status" value="1"/>
</dbReference>
<evidence type="ECO:0000256" key="2">
    <source>
        <dbReference type="ARBA" id="ARBA00022490"/>
    </source>
</evidence>
<dbReference type="GO" id="GO:0005737">
    <property type="term" value="C:cytoplasm"/>
    <property type="evidence" value="ECO:0007669"/>
    <property type="project" value="UniProtKB-SubCell"/>
</dbReference>
<dbReference type="Gene3D" id="1.10.10.60">
    <property type="entry name" value="Homeodomain-like"/>
    <property type="match status" value="2"/>
</dbReference>
<evidence type="ECO:0000256" key="5">
    <source>
        <dbReference type="ARBA" id="ARBA00023015"/>
    </source>
</evidence>
<dbReference type="InterPro" id="IPR041522">
    <property type="entry name" value="CdaR_GGDEF"/>
</dbReference>
<dbReference type="PROSITE" id="PS01124">
    <property type="entry name" value="HTH_ARAC_FAMILY_2"/>
    <property type="match status" value="1"/>
</dbReference>
<evidence type="ECO:0000259" key="10">
    <source>
        <dbReference type="PROSITE" id="PS50110"/>
    </source>
</evidence>
<dbReference type="PANTHER" id="PTHR42713">
    <property type="entry name" value="HISTIDINE KINASE-RELATED"/>
    <property type="match status" value="1"/>
</dbReference>
<keyword evidence="5" id="KW-0805">Transcription regulation</keyword>
<comment type="subcellular location">
    <subcellularLocation>
        <location evidence="1">Cytoplasm</location>
    </subcellularLocation>
</comment>
<dbReference type="EMBL" id="RBZM01000005">
    <property type="protein sequence ID" value="RKP54409.1"/>
    <property type="molecule type" value="Genomic_DNA"/>
</dbReference>
<keyword evidence="12" id="KW-1185">Reference proteome</keyword>
<dbReference type="OrthoDB" id="9794370at2"/>
<dbReference type="GO" id="GO:0003700">
    <property type="term" value="F:DNA-binding transcription factor activity"/>
    <property type="evidence" value="ECO:0007669"/>
    <property type="project" value="InterPro"/>
</dbReference>
<keyword evidence="3 8" id="KW-0597">Phosphoprotein</keyword>
<dbReference type="CDD" id="cd17536">
    <property type="entry name" value="REC_YesN-like"/>
    <property type="match status" value="1"/>
</dbReference>
<keyword evidence="4" id="KW-0902">Two-component regulatory system</keyword>
<keyword evidence="7" id="KW-0804">Transcription</keyword>
<proteinExistence type="predicted"/>
<comment type="caution">
    <text evidence="11">The sequence shown here is derived from an EMBL/GenBank/DDBJ whole genome shotgun (WGS) entry which is preliminary data.</text>
</comment>
<dbReference type="Proteomes" id="UP000282076">
    <property type="component" value="Unassembled WGS sequence"/>
</dbReference>
<keyword evidence="2" id="KW-0963">Cytoplasm</keyword>
<dbReference type="InterPro" id="IPR011006">
    <property type="entry name" value="CheY-like_superfamily"/>
</dbReference>
<dbReference type="PROSITE" id="PS50110">
    <property type="entry name" value="RESPONSE_REGULATORY"/>
    <property type="match status" value="1"/>
</dbReference>
<evidence type="ECO:0000256" key="4">
    <source>
        <dbReference type="ARBA" id="ARBA00023012"/>
    </source>
</evidence>
<evidence type="ECO:0000256" key="3">
    <source>
        <dbReference type="ARBA" id="ARBA00022553"/>
    </source>
</evidence>
<evidence type="ECO:0000313" key="11">
    <source>
        <dbReference type="EMBL" id="RKP54409.1"/>
    </source>
</evidence>
<evidence type="ECO:0000256" key="8">
    <source>
        <dbReference type="PROSITE-ProRule" id="PRU00169"/>
    </source>
</evidence>
<dbReference type="SMART" id="SM00448">
    <property type="entry name" value="REC"/>
    <property type="match status" value="1"/>
</dbReference>
<dbReference type="InterPro" id="IPR051552">
    <property type="entry name" value="HptR"/>
</dbReference>
<reference evidence="11 12" key="1">
    <citation type="submission" date="2018-10" db="EMBL/GenBank/DDBJ databases">
        <title>Cohnella sp. M2MS4P-1, whole genome shotgun sequence.</title>
        <authorList>
            <person name="Tuo L."/>
        </authorList>
    </citation>
    <scope>NUCLEOTIDE SEQUENCE [LARGE SCALE GENOMIC DNA]</scope>
    <source>
        <strain evidence="11 12">M2MS4P-1</strain>
    </source>
</reference>
<dbReference type="Pfam" id="PF00072">
    <property type="entry name" value="Response_reg"/>
    <property type="match status" value="1"/>
</dbReference>
<dbReference type="PRINTS" id="PR00032">
    <property type="entry name" value="HTHARAC"/>
</dbReference>
<accession>A0A494XZE4</accession>
<evidence type="ECO:0000313" key="12">
    <source>
        <dbReference type="Proteomes" id="UP000282076"/>
    </source>
</evidence>
<dbReference type="Gene3D" id="3.40.50.2300">
    <property type="match status" value="1"/>
</dbReference>